<dbReference type="EMBL" id="FOPP01000003">
    <property type="protein sequence ID" value="SFG93309.1"/>
    <property type="molecule type" value="Genomic_DNA"/>
</dbReference>
<dbReference type="InterPro" id="IPR003696">
    <property type="entry name" value="Carbtransf_dom"/>
</dbReference>
<dbReference type="InterPro" id="IPR051338">
    <property type="entry name" value="NodU/CmcH_Carbamoyltrnsfr"/>
</dbReference>
<dbReference type="Proteomes" id="UP000199666">
    <property type="component" value="Unassembled WGS sequence"/>
</dbReference>
<organism evidence="4 5">
    <name type="scientific">Pedobacter insulae</name>
    <dbReference type="NCBI Taxonomy" id="414048"/>
    <lineage>
        <taxon>Bacteria</taxon>
        <taxon>Pseudomonadati</taxon>
        <taxon>Bacteroidota</taxon>
        <taxon>Sphingobacteriia</taxon>
        <taxon>Sphingobacteriales</taxon>
        <taxon>Sphingobacteriaceae</taxon>
        <taxon>Pedobacter</taxon>
    </lineage>
</organism>
<evidence type="ECO:0000256" key="1">
    <source>
        <dbReference type="ARBA" id="ARBA00006129"/>
    </source>
</evidence>
<protein>
    <submittedName>
        <fullName evidence="4">Carbamoyltransferase</fullName>
    </submittedName>
</protein>
<dbReference type="OrthoDB" id="9780777at2"/>
<dbReference type="GO" id="GO:0016740">
    <property type="term" value="F:transferase activity"/>
    <property type="evidence" value="ECO:0007669"/>
    <property type="project" value="UniProtKB-KW"/>
</dbReference>
<dbReference type="SUPFAM" id="SSF53067">
    <property type="entry name" value="Actin-like ATPase domain"/>
    <property type="match status" value="1"/>
</dbReference>
<evidence type="ECO:0000259" key="2">
    <source>
        <dbReference type="Pfam" id="PF02543"/>
    </source>
</evidence>
<dbReference type="InterPro" id="IPR038152">
    <property type="entry name" value="Carbam_trans_C_sf"/>
</dbReference>
<feature type="domain" description="Carbamoyltransferase C-terminal" evidence="3">
    <location>
        <begin position="404"/>
        <end position="569"/>
    </location>
</feature>
<name>A0A1I2VY32_9SPHI</name>
<dbReference type="AlphaFoldDB" id="A0A1I2VY32"/>
<evidence type="ECO:0000313" key="4">
    <source>
        <dbReference type="EMBL" id="SFG93309.1"/>
    </source>
</evidence>
<reference evidence="4 5" key="1">
    <citation type="submission" date="2016-10" db="EMBL/GenBank/DDBJ databases">
        <authorList>
            <person name="de Groot N.N."/>
        </authorList>
    </citation>
    <scope>NUCLEOTIDE SEQUENCE [LARGE SCALE GENOMIC DNA]</scope>
    <source>
        <strain evidence="4 5">DSM 18684</strain>
    </source>
</reference>
<keyword evidence="5" id="KW-1185">Reference proteome</keyword>
<dbReference type="InterPro" id="IPR031730">
    <property type="entry name" value="Carbam_trans_C"/>
</dbReference>
<dbReference type="CDD" id="cd24098">
    <property type="entry name" value="ASKHA_NBD_TobZ_N"/>
    <property type="match status" value="1"/>
</dbReference>
<proteinExistence type="inferred from homology"/>
<accession>A0A1I2VY32</accession>
<dbReference type="PANTHER" id="PTHR34847">
    <property type="entry name" value="NODULATION PROTEIN U"/>
    <property type="match status" value="1"/>
</dbReference>
<keyword evidence="4" id="KW-0808">Transferase</keyword>
<dbReference type="STRING" id="414048.SAMN04489864_103303"/>
<dbReference type="Pfam" id="PF16861">
    <property type="entry name" value="Carbam_trans_C"/>
    <property type="match status" value="1"/>
</dbReference>
<feature type="domain" description="Carbamoyltransferase" evidence="2">
    <location>
        <begin position="3"/>
        <end position="349"/>
    </location>
</feature>
<sequence length="570" mass="64193">MYILGINAYHGDSSACIYQDGNLIAATEEERFRRIKHWAGFPSQAIAFCLKEAGISMQEVDYIAISRDPKANFQKKVLTAIKNKLSISNIINRVKNLKKASSIEDEFTEHFGSFKAQIVNVEHHRSHLASAFFASPFEKSALISIDGMGDFTSTMRGTGNANEITVMDTVSYPHSIGIFYTVFTQWLGFPHYGDEYKVMGLAPYGKPKYVDKLRDVLIFKDNGLFELNLTYFNHPQKGVNMVWEGGIPAMDSLFTEKLVAAFGPVRQKEEKLTDYHFDMAASVQRITEEVIFHMLNALHQETGLDSVCIAGGVAQNSVANGKILQNTPFKKLYIPPAGHDAGTAIGAALWVYNQVLKQPRTKPMLHGYFGSRFTNDEIEATLKESAVNYQKLNDDELYDTVTNCLINGGVVGWFQGRAEFGPRALGHRSIIADPRRTDAKEILNTKIKRRESFRPFAPSILMDHTADYFELVDDVPFMEKVFIIKEEKRAEIPAVTHVDGTGRLQTVDQKVEPRYHALIKAFYDKTSVPILLNTSFNENEPIVNTPEEAIACFLRTQMDMLVMENIVLTR</sequence>
<dbReference type="Gene3D" id="3.90.870.20">
    <property type="entry name" value="Carbamoyltransferase, C-terminal domain"/>
    <property type="match status" value="1"/>
</dbReference>
<dbReference type="Pfam" id="PF02543">
    <property type="entry name" value="Carbam_trans_N"/>
    <property type="match status" value="1"/>
</dbReference>
<evidence type="ECO:0000313" key="5">
    <source>
        <dbReference type="Proteomes" id="UP000199666"/>
    </source>
</evidence>
<comment type="similarity">
    <text evidence="1">Belongs to the NodU/CmcH family.</text>
</comment>
<evidence type="ECO:0000259" key="3">
    <source>
        <dbReference type="Pfam" id="PF16861"/>
    </source>
</evidence>
<dbReference type="InterPro" id="IPR043129">
    <property type="entry name" value="ATPase_NBD"/>
</dbReference>
<dbReference type="PANTHER" id="PTHR34847:SF1">
    <property type="entry name" value="NODULATION PROTEIN U"/>
    <property type="match status" value="1"/>
</dbReference>
<gene>
    <name evidence="4" type="ORF">SAMN04489864_103303</name>
</gene>
<dbReference type="Gene3D" id="3.30.420.40">
    <property type="match status" value="2"/>
</dbReference>